<feature type="compositionally biased region" description="Low complexity" evidence="1">
    <location>
        <begin position="122"/>
        <end position="138"/>
    </location>
</feature>
<reference evidence="2" key="1">
    <citation type="journal article" date="2019" name="Sci. Rep.">
        <title>Draft genome of Tanacetum cinerariifolium, the natural source of mosquito coil.</title>
        <authorList>
            <person name="Yamashiro T."/>
            <person name="Shiraishi A."/>
            <person name="Satake H."/>
            <person name="Nakayama K."/>
        </authorList>
    </citation>
    <scope>NUCLEOTIDE SEQUENCE</scope>
</reference>
<evidence type="ECO:0000256" key="1">
    <source>
        <dbReference type="SAM" id="MobiDB-lite"/>
    </source>
</evidence>
<gene>
    <name evidence="2" type="ORF">Tci_678404</name>
</gene>
<feature type="region of interest" description="Disordered" evidence="1">
    <location>
        <begin position="95"/>
        <end position="138"/>
    </location>
</feature>
<sequence>MAIFVISISLESSEESVGAFTTLVILFGTITTTIPSIVPTVDSPTIPHIAPTIQYTSSFVCTDSSNNDTPGTPPSQDPYEVTVARWRSHVVARSSPLLSPIQDSPPTHSSSESSSEFHSDTSPDSSSRHSSSGHSISYSPCDHVIIGASFS</sequence>
<organism evidence="2">
    <name type="scientific">Tanacetum cinerariifolium</name>
    <name type="common">Dalmatian daisy</name>
    <name type="synonym">Chrysanthemum cinerariifolium</name>
    <dbReference type="NCBI Taxonomy" id="118510"/>
    <lineage>
        <taxon>Eukaryota</taxon>
        <taxon>Viridiplantae</taxon>
        <taxon>Streptophyta</taxon>
        <taxon>Embryophyta</taxon>
        <taxon>Tracheophyta</taxon>
        <taxon>Spermatophyta</taxon>
        <taxon>Magnoliopsida</taxon>
        <taxon>eudicotyledons</taxon>
        <taxon>Gunneridae</taxon>
        <taxon>Pentapetalae</taxon>
        <taxon>asterids</taxon>
        <taxon>campanulids</taxon>
        <taxon>Asterales</taxon>
        <taxon>Asteraceae</taxon>
        <taxon>Asteroideae</taxon>
        <taxon>Anthemideae</taxon>
        <taxon>Anthemidinae</taxon>
        <taxon>Tanacetum</taxon>
    </lineage>
</organism>
<feature type="compositionally biased region" description="Low complexity" evidence="1">
    <location>
        <begin position="104"/>
        <end position="114"/>
    </location>
</feature>
<dbReference type="AlphaFoldDB" id="A0A699KQH9"/>
<proteinExistence type="predicted"/>
<name>A0A699KQH9_TANCI</name>
<feature type="non-terminal residue" evidence="2">
    <location>
        <position position="151"/>
    </location>
</feature>
<comment type="caution">
    <text evidence="2">The sequence shown here is derived from an EMBL/GenBank/DDBJ whole genome shotgun (WGS) entry which is preliminary data.</text>
</comment>
<accession>A0A699KQH9</accession>
<dbReference type="EMBL" id="BKCJ010544358">
    <property type="protein sequence ID" value="GFB06433.1"/>
    <property type="molecule type" value="Genomic_DNA"/>
</dbReference>
<protein>
    <submittedName>
        <fullName evidence="2">Uncharacterized protein</fullName>
    </submittedName>
</protein>
<evidence type="ECO:0000313" key="2">
    <source>
        <dbReference type="EMBL" id="GFB06433.1"/>
    </source>
</evidence>